<dbReference type="InterPro" id="IPR023393">
    <property type="entry name" value="START-like_dom_sf"/>
</dbReference>
<dbReference type="Pfam" id="PF10604">
    <property type="entry name" value="Polyketide_cyc2"/>
    <property type="match status" value="1"/>
</dbReference>
<evidence type="ECO:0000313" key="2">
    <source>
        <dbReference type="Proteomes" id="UP001611383"/>
    </source>
</evidence>
<organism evidence="1 2">
    <name type="scientific">Archangium minus</name>
    <dbReference type="NCBI Taxonomy" id="83450"/>
    <lineage>
        <taxon>Bacteria</taxon>
        <taxon>Pseudomonadati</taxon>
        <taxon>Myxococcota</taxon>
        <taxon>Myxococcia</taxon>
        <taxon>Myxococcales</taxon>
        <taxon>Cystobacterineae</taxon>
        <taxon>Archangiaceae</taxon>
        <taxon>Archangium</taxon>
    </lineage>
</organism>
<name>A0ABY9X968_9BACT</name>
<accession>A0ABY9X968</accession>
<dbReference type="Gene3D" id="3.30.530.20">
    <property type="match status" value="1"/>
</dbReference>
<dbReference type="InterPro" id="IPR019587">
    <property type="entry name" value="Polyketide_cyclase/dehydratase"/>
</dbReference>
<protein>
    <submittedName>
        <fullName evidence="1">Shy6-polyketide cyclase</fullName>
    </submittedName>
</protein>
<keyword evidence="2" id="KW-1185">Reference proteome</keyword>
<dbReference type="Proteomes" id="UP001611383">
    <property type="component" value="Chromosome"/>
</dbReference>
<dbReference type="EMBL" id="CP043494">
    <property type="protein sequence ID" value="WNG51935.1"/>
    <property type="molecule type" value="Genomic_DNA"/>
</dbReference>
<sequence length="168" mass="18243">MTLALVPTPFEASMDIDRNAPIIVAEEVRVLAPPARVWNLLTEIDRWPDWNPDINTAVLDGAVAVGATFRWTTAGLAIVSTIGEVVPGKRLGWSGDTDGIFGIHVWTLEPGDPTGRTTLVRTVESWSGEIAQQDPETMRGLLKAAITAWLGHLRAEVEAREGVIALLR</sequence>
<reference evidence="1 2" key="1">
    <citation type="submission" date="2019-08" db="EMBL/GenBank/DDBJ databases">
        <title>Archangium and Cystobacter genomes.</title>
        <authorList>
            <person name="Chen I.-C.K."/>
            <person name="Wielgoss S."/>
        </authorList>
    </citation>
    <scope>NUCLEOTIDE SEQUENCE [LARGE SCALE GENOMIC DNA]</scope>
    <source>
        <strain evidence="1 2">Cbm 6</strain>
    </source>
</reference>
<dbReference type="SUPFAM" id="SSF55961">
    <property type="entry name" value="Bet v1-like"/>
    <property type="match status" value="1"/>
</dbReference>
<proteinExistence type="predicted"/>
<evidence type="ECO:0000313" key="1">
    <source>
        <dbReference type="EMBL" id="WNG51935.1"/>
    </source>
</evidence>
<gene>
    <name evidence="1" type="ORF">F0U60_53385</name>
</gene>